<evidence type="ECO:0000256" key="6">
    <source>
        <dbReference type="ARBA" id="ARBA00066334"/>
    </source>
</evidence>
<keyword evidence="4" id="KW-0520">NAD</keyword>
<dbReference type="GO" id="GO:0008667">
    <property type="term" value="F:2,3-dihydro-2,3-dihydroxybenzoate dehydrogenase activity"/>
    <property type="evidence" value="ECO:0007669"/>
    <property type="project" value="UniProtKB-UniRule"/>
</dbReference>
<dbReference type="InterPro" id="IPR002347">
    <property type="entry name" value="SDR_fam"/>
</dbReference>
<gene>
    <name evidence="9" type="primary">dhbA</name>
    <name evidence="9" type="ORF">GTS_43950</name>
</gene>
<dbReference type="EC" id="1.3.1.28" evidence="6 8"/>
<dbReference type="PANTHER" id="PTHR42760:SF115">
    <property type="entry name" value="3-OXOACYL-[ACYL-CARRIER-PROTEIN] REDUCTASE FABG"/>
    <property type="match status" value="1"/>
</dbReference>
<sequence>MDLELSGKVGIVTGAAQGIGEAVAWTLAEHGVRVAAADANGDLLVKTVAAMTNAGLDVTGYELDVRDSAAVERTVTDVERTLGPVDILANVAGVLRLGSVIELSDEDWATVFDVNTTGVFHVSRAVARRMADRGRGTIVTVASNAGSVPRMGMAAYGASKAASVSFTKSLGLELAARGVRCNVVSPGSTETPMLRGMWTDDESARATLEGSLAAHRIGIPLRKLATPTDVANAVAFLASDRAGHVTMHDLCVDGGAALGA</sequence>
<dbReference type="InterPro" id="IPR003560">
    <property type="entry name" value="DHB_DH"/>
</dbReference>
<dbReference type="NCBIfam" id="NF006074">
    <property type="entry name" value="PRK08220.1"/>
    <property type="match status" value="1"/>
</dbReference>
<evidence type="ECO:0000256" key="1">
    <source>
        <dbReference type="ARBA" id="ARBA00004924"/>
    </source>
</evidence>
<dbReference type="SUPFAM" id="SSF51735">
    <property type="entry name" value="NAD(P)-binding Rossmann-fold domains"/>
    <property type="match status" value="1"/>
</dbReference>
<dbReference type="Gene3D" id="3.40.50.720">
    <property type="entry name" value="NAD(P)-binding Rossmann-like Domain"/>
    <property type="match status" value="1"/>
</dbReference>
<dbReference type="GO" id="GO:0019290">
    <property type="term" value="P:siderophore biosynthetic process"/>
    <property type="evidence" value="ECO:0007669"/>
    <property type="project" value="InterPro"/>
</dbReference>
<evidence type="ECO:0000256" key="3">
    <source>
        <dbReference type="ARBA" id="ARBA00023002"/>
    </source>
</evidence>
<name>A0A4D4JBQ0_9PSEU</name>
<dbReference type="Pfam" id="PF13561">
    <property type="entry name" value="adh_short_C2"/>
    <property type="match status" value="1"/>
</dbReference>
<evidence type="ECO:0000256" key="5">
    <source>
        <dbReference type="ARBA" id="ARBA00052874"/>
    </source>
</evidence>
<dbReference type="AlphaFoldDB" id="A0A4D4JBQ0"/>
<dbReference type="FunFam" id="3.40.50.720:FF:000160">
    <property type="entry name" value="2,3-dihydro-2,3-dihydroxybenzoate dehydrogenase"/>
    <property type="match status" value="1"/>
</dbReference>
<comment type="catalytic activity">
    <reaction evidence="5">
        <text>(2S,3S)-2,3-dihydroxy-2,3-dihydrobenzoate + NAD(+) = 2,3-dihydroxybenzoate + NADH + H(+)</text>
        <dbReference type="Rhea" id="RHEA:23824"/>
        <dbReference type="ChEBI" id="CHEBI:15378"/>
        <dbReference type="ChEBI" id="CHEBI:36654"/>
        <dbReference type="ChEBI" id="CHEBI:57540"/>
        <dbReference type="ChEBI" id="CHEBI:57945"/>
        <dbReference type="ChEBI" id="CHEBI:58764"/>
        <dbReference type="EC" id="1.3.1.28"/>
    </reaction>
</comment>
<protein>
    <recommendedName>
        <fullName evidence="7 8">2,3-dihydro-2,3-dihydroxybenzoate dehydrogenase</fullName>
        <ecNumber evidence="6 8">1.3.1.28</ecNumber>
    </recommendedName>
</protein>
<accession>A0A4D4JBQ0</accession>
<dbReference type="InterPro" id="IPR020904">
    <property type="entry name" value="Sc_DH/Rdtase_CS"/>
</dbReference>
<evidence type="ECO:0000256" key="4">
    <source>
        <dbReference type="ARBA" id="ARBA00023027"/>
    </source>
</evidence>
<dbReference type="PROSITE" id="PS00061">
    <property type="entry name" value="ADH_SHORT"/>
    <property type="match status" value="1"/>
</dbReference>
<evidence type="ECO:0000256" key="2">
    <source>
        <dbReference type="ARBA" id="ARBA00006484"/>
    </source>
</evidence>
<dbReference type="Proteomes" id="UP000298860">
    <property type="component" value="Unassembled WGS sequence"/>
</dbReference>
<keyword evidence="3" id="KW-0560">Oxidoreductase</keyword>
<dbReference type="NCBIfam" id="TIGR04316">
    <property type="entry name" value="dhbA_paeA"/>
    <property type="match status" value="1"/>
</dbReference>
<organism evidence="9 10">
    <name type="scientific">Gandjariella thermophila</name>
    <dbReference type="NCBI Taxonomy" id="1931992"/>
    <lineage>
        <taxon>Bacteria</taxon>
        <taxon>Bacillati</taxon>
        <taxon>Actinomycetota</taxon>
        <taxon>Actinomycetes</taxon>
        <taxon>Pseudonocardiales</taxon>
        <taxon>Pseudonocardiaceae</taxon>
        <taxon>Gandjariella</taxon>
    </lineage>
</organism>
<dbReference type="EMBL" id="BJFL01000028">
    <property type="protein sequence ID" value="GDY32762.1"/>
    <property type="molecule type" value="Genomic_DNA"/>
</dbReference>
<comment type="similarity">
    <text evidence="2">Belongs to the short-chain dehydrogenases/reductases (SDR) family.</text>
</comment>
<evidence type="ECO:0000313" key="9">
    <source>
        <dbReference type="EMBL" id="GDY32762.1"/>
    </source>
</evidence>
<keyword evidence="10" id="KW-1185">Reference proteome</keyword>
<dbReference type="OrthoDB" id="9803333at2"/>
<dbReference type="PRINTS" id="PR01397">
    <property type="entry name" value="DHBDHDRGNASE"/>
</dbReference>
<dbReference type="GO" id="GO:0016616">
    <property type="term" value="F:oxidoreductase activity, acting on the CH-OH group of donors, NAD or NADP as acceptor"/>
    <property type="evidence" value="ECO:0007669"/>
    <property type="project" value="TreeGrafter"/>
</dbReference>
<comment type="pathway">
    <text evidence="1">Siderophore biosynthesis.</text>
</comment>
<proteinExistence type="inferred from homology"/>
<comment type="caution">
    <text evidence="9">The sequence shown here is derived from an EMBL/GenBank/DDBJ whole genome shotgun (WGS) entry which is preliminary data.</text>
</comment>
<evidence type="ECO:0000256" key="7">
    <source>
        <dbReference type="ARBA" id="ARBA00067530"/>
    </source>
</evidence>
<dbReference type="InterPro" id="IPR036291">
    <property type="entry name" value="NAD(P)-bd_dom_sf"/>
</dbReference>
<dbReference type="PANTHER" id="PTHR42760">
    <property type="entry name" value="SHORT-CHAIN DEHYDROGENASES/REDUCTASES FAMILY MEMBER"/>
    <property type="match status" value="1"/>
</dbReference>
<dbReference type="RefSeq" id="WP_137815760.1">
    <property type="nucleotide sequence ID" value="NZ_BJFL01000028.1"/>
</dbReference>
<dbReference type="PRINTS" id="PR00080">
    <property type="entry name" value="SDRFAMILY"/>
</dbReference>
<evidence type="ECO:0000256" key="8">
    <source>
        <dbReference type="NCBIfam" id="TIGR04316"/>
    </source>
</evidence>
<evidence type="ECO:0000313" key="10">
    <source>
        <dbReference type="Proteomes" id="UP000298860"/>
    </source>
</evidence>
<reference evidence="10" key="1">
    <citation type="submission" date="2019-04" db="EMBL/GenBank/DDBJ databases">
        <title>Draft genome sequence of Pseudonocardiaceae bacterium SL3-2-4.</title>
        <authorList>
            <person name="Ningsih F."/>
            <person name="Yokota A."/>
            <person name="Sakai Y."/>
            <person name="Nanatani K."/>
            <person name="Yabe S."/>
            <person name="Oetari A."/>
            <person name="Sjamsuridzal W."/>
        </authorList>
    </citation>
    <scope>NUCLEOTIDE SEQUENCE [LARGE SCALE GENOMIC DNA]</scope>
    <source>
        <strain evidence="10">SL3-2-4</strain>
    </source>
</reference>